<protein>
    <submittedName>
        <fullName evidence="1">Uncharacterized protein</fullName>
    </submittedName>
</protein>
<dbReference type="GO" id="GO:0071269">
    <property type="term" value="P:L-homocysteine biosynthetic process"/>
    <property type="evidence" value="ECO:0007669"/>
    <property type="project" value="TreeGrafter"/>
</dbReference>
<dbReference type="Proteomes" id="UP000233469">
    <property type="component" value="Unassembled WGS sequence"/>
</dbReference>
<dbReference type="AlphaFoldDB" id="A0A2N1N1A2"/>
<dbReference type="PANTHER" id="PTHR43797:SF2">
    <property type="entry name" value="HOMOCYSTEINE_CYSTEINE SYNTHASE"/>
    <property type="match status" value="1"/>
</dbReference>
<dbReference type="Gene3D" id="3.90.1150.10">
    <property type="entry name" value="Aspartate Aminotransferase, domain 1"/>
    <property type="match status" value="1"/>
</dbReference>
<dbReference type="GO" id="GO:0004124">
    <property type="term" value="F:cysteine synthase activity"/>
    <property type="evidence" value="ECO:0007669"/>
    <property type="project" value="TreeGrafter"/>
</dbReference>
<proteinExistence type="predicted"/>
<name>A0A2N1N1A2_9GLOM</name>
<reference evidence="1 2" key="2">
    <citation type="submission" date="2017-10" db="EMBL/GenBank/DDBJ databases">
        <title>Extensive intraspecific genome diversity in a model arbuscular mycorrhizal fungus.</title>
        <authorList>
            <person name="Chen E.C.H."/>
            <person name="Morin E."/>
            <person name="Baudet D."/>
            <person name="Noel J."/>
            <person name="Ndikumana S."/>
            <person name="Charron P."/>
            <person name="St-Onge C."/>
            <person name="Giorgi J."/>
            <person name="Grigoriev I.V."/>
            <person name="Roux C."/>
            <person name="Martin F.M."/>
            <person name="Corradi N."/>
        </authorList>
    </citation>
    <scope>NUCLEOTIDE SEQUENCE [LARGE SCALE GENOMIC DNA]</scope>
    <source>
        <strain evidence="1 2">C2</strain>
    </source>
</reference>
<dbReference type="InterPro" id="IPR015422">
    <property type="entry name" value="PyrdxlP-dep_Trfase_small"/>
</dbReference>
<dbReference type="GO" id="GO:0006535">
    <property type="term" value="P:cysteine biosynthetic process from serine"/>
    <property type="evidence" value="ECO:0007669"/>
    <property type="project" value="TreeGrafter"/>
</dbReference>
<reference evidence="1 2" key="1">
    <citation type="submission" date="2016-04" db="EMBL/GenBank/DDBJ databases">
        <title>Genome analyses suggest a sexual origin of heterokaryosis in a supposedly ancient asexual fungus.</title>
        <authorList>
            <person name="Ropars J."/>
            <person name="Sedzielewska K."/>
            <person name="Noel J."/>
            <person name="Charron P."/>
            <person name="Farinelli L."/>
            <person name="Marton T."/>
            <person name="Kruger M."/>
            <person name="Pelin A."/>
            <person name="Brachmann A."/>
            <person name="Corradi N."/>
        </authorList>
    </citation>
    <scope>NUCLEOTIDE SEQUENCE [LARGE SCALE GENOMIC DNA]</scope>
    <source>
        <strain evidence="1 2">C2</strain>
    </source>
</reference>
<dbReference type="GO" id="GO:0005737">
    <property type="term" value="C:cytoplasm"/>
    <property type="evidence" value="ECO:0007669"/>
    <property type="project" value="TreeGrafter"/>
</dbReference>
<dbReference type="GO" id="GO:0003961">
    <property type="term" value="F:O-acetylhomoserine aminocarboxypropyltransferase activity"/>
    <property type="evidence" value="ECO:0007669"/>
    <property type="project" value="TreeGrafter"/>
</dbReference>
<sequence>MLEPHSLMLYNLQVGEAKTLVIHPASTTHQQLTDEEQLFAGVNKEMISVSKIRHPKIRLVHLIIRISVGLIRYLSDIRLNNIYVCEFFL</sequence>
<gene>
    <name evidence="1" type="ORF">RhiirC2_699180</name>
</gene>
<dbReference type="InterPro" id="IPR006235">
    <property type="entry name" value="OAc-hSer/O-AcSer_sulfhydrylase"/>
</dbReference>
<organism evidence="1 2">
    <name type="scientific">Rhizophagus irregularis</name>
    <dbReference type="NCBI Taxonomy" id="588596"/>
    <lineage>
        <taxon>Eukaryota</taxon>
        <taxon>Fungi</taxon>
        <taxon>Fungi incertae sedis</taxon>
        <taxon>Mucoromycota</taxon>
        <taxon>Glomeromycotina</taxon>
        <taxon>Glomeromycetes</taxon>
        <taxon>Glomerales</taxon>
        <taxon>Glomeraceae</taxon>
        <taxon>Rhizophagus</taxon>
    </lineage>
</organism>
<dbReference type="EMBL" id="LLXL01000931">
    <property type="protein sequence ID" value="PKK67672.1"/>
    <property type="molecule type" value="Genomic_DNA"/>
</dbReference>
<dbReference type="PANTHER" id="PTHR43797">
    <property type="entry name" value="HOMOCYSTEINE/CYSTEINE SYNTHASE"/>
    <property type="match status" value="1"/>
</dbReference>
<accession>A0A2N1N1A2</accession>
<comment type="caution">
    <text evidence="1">The sequence shown here is derived from an EMBL/GenBank/DDBJ whole genome shotgun (WGS) entry which is preliminary data.</text>
</comment>
<evidence type="ECO:0000313" key="2">
    <source>
        <dbReference type="Proteomes" id="UP000233469"/>
    </source>
</evidence>
<evidence type="ECO:0000313" key="1">
    <source>
        <dbReference type="EMBL" id="PKK67672.1"/>
    </source>
</evidence>